<dbReference type="InterPro" id="IPR051214">
    <property type="entry name" value="GH32_Enzymes"/>
</dbReference>
<feature type="domain" description="Glycosyl hydrolase family 32 C-terminal" evidence="7">
    <location>
        <begin position="354"/>
        <end position="489"/>
    </location>
</feature>
<dbReference type="InterPro" id="IPR023296">
    <property type="entry name" value="Glyco_hydro_beta-prop_sf"/>
</dbReference>
<proteinExistence type="inferred from homology"/>
<keyword evidence="2 4" id="KW-0378">Hydrolase</keyword>
<keyword evidence="8" id="KW-1185">Reference proteome</keyword>
<name>A0A914DDN2_9BILA</name>
<dbReference type="Pfam" id="PF08244">
    <property type="entry name" value="Glyco_hydro_32C"/>
    <property type="match status" value="1"/>
</dbReference>
<dbReference type="InterPro" id="IPR006232">
    <property type="entry name" value="Suc6P_hydrolase"/>
</dbReference>
<sequence>MHLIHAIFLVLLIGIFDENVNGDVTNNRYRLNYHIQPPSGWMNDPDGLSYFNGQYHVFYQYNPYSSNWGAPHWGHVASTDLVHWKNLPIALTPGDPYDKDGCFSGSAVVNGNELVLVYTGNVNTANGFTQTQNIATSKDGVTFTKYSGNPVLANPPVDGTKDFRDPKVWLSIYGSQNGTWNMVVGNPSVAVNNPYMNSYGRVVLYQSNDLKTWTYLGGLAEEQNAEQNLGYMWDDPNFFYLNGKYVLLVSPAGIERDIDRFANLNQNGYFIGDYRPSTNLFSRGQFYELDNGHDFFAAHVFEDPTGRRIVIGWMQMWGSWMREQVDGWAGALTIPRELSLSSDGTRLQMAPVAELTSLRGSQYINSPINVNGEYDTNIPIGSSEVLFDVVLAGVQARKVGLKFPIDDGELELYYDTQNQTLVLSRNKDIRQVAISNISVLNLRIFLDRSSIEVFANNGTVTMTSRFYVDWIPIVTLFTDNGESGAAKVNVQAFSLNNIW</sequence>
<dbReference type="PANTHER" id="PTHR43101">
    <property type="entry name" value="BETA-FRUCTOSIDASE"/>
    <property type="match status" value="1"/>
</dbReference>
<dbReference type="InterPro" id="IPR001362">
    <property type="entry name" value="Glyco_hydro_32"/>
</dbReference>
<dbReference type="GO" id="GO:0004564">
    <property type="term" value="F:beta-fructofuranosidase activity"/>
    <property type="evidence" value="ECO:0007669"/>
    <property type="project" value="UniProtKB-EC"/>
</dbReference>
<keyword evidence="3 4" id="KW-0326">Glycosidase</keyword>
<dbReference type="Proteomes" id="UP000887540">
    <property type="component" value="Unplaced"/>
</dbReference>
<evidence type="ECO:0000256" key="2">
    <source>
        <dbReference type="ARBA" id="ARBA00022801"/>
    </source>
</evidence>
<feature type="signal peptide" evidence="5">
    <location>
        <begin position="1"/>
        <end position="22"/>
    </location>
</feature>
<comment type="catalytic activity">
    <reaction evidence="4">
        <text>Hydrolysis of terminal non-reducing beta-D-fructofuranoside residues in beta-D-fructofuranosides.</text>
        <dbReference type="EC" id="3.2.1.26"/>
    </reaction>
</comment>
<feature type="chain" id="PRO_5038078217" description="Sucrose-6-phosphate hydrolase" evidence="5">
    <location>
        <begin position="23"/>
        <end position="499"/>
    </location>
</feature>
<dbReference type="EC" id="3.2.1.26" evidence="4"/>
<evidence type="ECO:0000256" key="5">
    <source>
        <dbReference type="SAM" id="SignalP"/>
    </source>
</evidence>
<evidence type="ECO:0000313" key="8">
    <source>
        <dbReference type="Proteomes" id="UP000887540"/>
    </source>
</evidence>
<feature type="domain" description="Glycosyl hydrolase family 32 N-terminal" evidence="6">
    <location>
        <begin position="34"/>
        <end position="351"/>
    </location>
</feature>
<accession>A0A914DDN2</accession>
<dbReference type="InterPro" id="IPR013189">
    <property type="entry name" value="Glyco_hydro_32_C"/>
</dbReference>
<evidence type="ECO:0000256" key="4">
    <source>
        <dbReference type="RuleBase" id="RU362110"/>
    </source>
</evidence>
<dbReference type="Gene3D" id="2.60.120.560">
    <property type="entry name" value="Exo-inulinase, domain 1"/>
    <property type="match status" value="1"/>
</dbReference>
<evidence type="ECO:0000256" key="3">
    <source>
        <dbReference type="ARBA" id="ARBA00023295"/>
    </source>
</evidence>
<dbReference type="Pfam" id="PF00251">
    <property type="entry name" value="Glyco_hydro_32N"/>
    <property type="match status" value="1"/>
</dbReference>
<reference evidence="9" key="1">
    <citation type="submission" date="2022-11" db="UniProtKB">
        <authorList>
            <consortium name="WormBaseParasite"/>
        </authorList>
    </citation>
    <scope>IDENTIFICATION</scope>
</reference>
<dbReference type="AlphaFoldDB" id="A0A914DDN2"/>
<evidence type="ECO:0000256" key="1">
    <source>
        <dbReference type="ARBA" id="ARBA00009902"/>
    </source>
</evidence>
<dbReference type="GO" id="GO:0005975">
    <property type="term" value="P:carbohydrate metabolic process"/>
    <property type="evidence" value="ECO:0007669"/>
    <property type="project" value="InterPro"/>
</dbReference>
<dbReference type="PANTHER" id="PTHR43101:SF1">
    <property type="entry name" value="BETA-FRUCTOSIDASE"/>
    <property type="match status" value="1"/>
</dbReference>
<dbReference type="GO" id="GO:0005737">
    <property type="term" value="C:cytoplasm"/>
    <property type="evidence" value="ECO:0007669"/>
    <property type="project" value="InterPro"/>
</dbReference>
<evidence type="ECO:0000259" key="6">
    <source>
        <dbReference type="Pfam" id="PF00251"/>
    </source>
</evidence>
<comment type="similarity">
    <text evidence="1 4">Belongs to the glycosyl hydrolase 32 family.</text>
</comment>
<dbReference type="InterPro" id="IPR013148">
    <property type="entry name" value="Glyco_hydro_32_N"/>
</dbReference>
<dbReference type="NCBIfam" id="TIGR01322">
    <property type="entry name" value="scrB_fam"/>
    <property type="match status" value="1"/>
</dbReference>
<keyword evidence="5" id="KW-0732">Signal</keyword>
<dbReference type="SUPFAM" id="SSF75005">
    <property type="entry name" value="Arabinanase/levansucrase/invertase"/>
    <property type="match status" value="1"/>
</dbReference>
<dbReference type="SUPFAM" id="SSF49899">
    <property type="entry name" value="Concanavalin A-like lectins/glucanases"/>
    <property type="match status" value="1"/>
</dbReference>
<dbReference type="CDD" id="cd08996">
    <property type="entry name" value="GH32_FFase"/>
    <property type="match status" value="1"/>
</dbReference>
<dbReference type="WBParaSite" id="ACRNAN_scaffold2335.g25939.t1">
    <property type="protein sequence ID" value="ACRNAN_scaffold2335.g25939.t1"/>
    <property type="gene ID" value="ACRNAN_scaffold2335.g25939"/>
</dbReference>
<evidence type="ECO:0000259" key="7">
    <source>
        <dbReference type="Pfam" id="PF08244"/>
    </source>
</evidence>
<dbReference type="InterPro" id="IPR013320">
    <property type="entry name" value="ConA-like_dom_sf"/>
</dbReference>
<evidence type="ECO:0000313" key="9">
    <source>
        <dbReference type="WBParaSite" id="ACRNAN_scaffold2335.g25939.t1"/>
    </source>
</evidence>
<organism evidence="8 9">
    <name type="scientific">Acrobeloides nanus</name>
    <dbReference type="NCBI Taxonomy" id="290746"/>
    <lineage>
        <taxon>Eukaryota</taxon>
        <taxon>Metazoa</taxon>
        <taxon>Ecdysozoa</taxon>
        <taxon>Nematoda</taxon>
        <taxon>Chromadorea</taxon>
        <taxon>Rhabditida</taxon>
        <taxon>Tylenchina</taxon>
        <taxon>Cephalobomorpha</taxon>
        <taxon>Cephaloboidea</taxon>
        <taxon>Cephalobidae</taxon>
        <taxon>Acrobeloides</taxon>
    </lineage>
</organism>
<dbReference type="SMART" id="SM00640">
    <property type="entry name" value="Glyco_32"/>
    <property type="match status" value="1"/>
</dbReference>
<protein>
    <recommendedName>
        <fullName evidence="4">Sucrose-6-phosphate hydrolase</fullName>
        <ecNumber evidence="4">3.2.1.26</ecNumber>
    </recommendedName>
</protein>
<dbReference type="Gene3D" id="2.115.10.20">
    <property type="entry name" value="Glycosyl hydrolase domain, family 43"/>
    <property type="match status" value="1"/>
</dbReference>